<sequence length="142" mass="16049">MIGEEFVNKLNNICISKDTVHRRIADMSADFREQIIEEIKSSPLTIFSIQLDESTEVYARYIHNGDFKDEFLFCKTLETTTTSRDIFEKVGSFLSIQNISWEYICGVCTDGAPSMLGCRSGFQSLNSLYDSSTNISNKNTAT</sequence>
<dbReference type="PANTHER" id="PTHR45913">
    <property type="entry name" value="EPM2A-INTERACTING PROTEIN 1"/>
    <property type="match status" value="1"/>
</dbReference>
<dbReference type="AlphaFoldDB" id="A0A0C2MH82"/>
<name>A0A0C2MH82_THEKT</name>
<dbReference type="OrthoDB" id="10060419at2759"/>
<reference evidence="1 2" key="1">
    <citation type="journal article" date="2014" name="Genome Biol. Evol.">
        <title>The genome of the myxosporean Thelohanellus kitauei shows adaptations to nutrient acquisition within its fish host.</title>
        <authorList>
            <person name="Yang Y."/>
            <person name="Xiong J."/>
            <person name="Zhou Z."/>
            <person name="Huo F."/>
            <person name="Miao W."/>
            <person name="Ran C."/>
            <person name="Liu Y."/>
            <person name="Zhang J."/>
            <person name="Feng J."/>
            <person name="Wang M."/>
            <person name="Wang M."/>
            <person name="Wang L."/>
            <person name="Yao B."/>
        </authorList>
    </citation>
    <scope>NUCLEOTIDE SEQUENCE [LARGE SCALE GENOMIC DNA]</scope>
    <source>
        <strain evidence="1">Wuqing</strain>
    </source>
</reference>
<dbReference type="EMBL" id="JWZT01003512">
    <property type="protein sequence ID" value="KII66506.1"/>
    <property type="molecule type" value="Genomic_DNA"/>
</dbReference>
<organism evidence="1 2">
    <name type="scientific">Thelohanellus kitauei</name>
    <name type="common">Myxosporean</name>
    <dbReference type="NCBI Taxonomy" id="669202"/>
    <lineage>
        <taxon>Eukaryota</taxon>
        <taxon>Metazoa</taxon>
        <taxon>Cnidaria</taxon>
        <taxon>Myxozoa</taxon>
        <taxon>Myxosporea</taxon>
        <taxon>Bivalvulida</taxon>
        <taxon>Platysporina</taxon>
        <taxon>Myxobolidae</taxon>
        <taxon>Thelohanellus</taxon>
    </lineage>
</organism>
<evidence type="ECO:0000313" key="2">
    <source>
        <dbReference type="Proteomes" id="UP000031668"/>
    </source>
</evidence>
<proteinExistence type="predicted"/>
<accession>A0A0C2MH82</accession>
<evidence type="ECO:0000313" key="1">
    <source>
        <dbReference type="EMBL" id="KII66506.1"/>
    </source>
</evidence>
<comment type="caution">
    <text evidence="1">The sequence shown here is derived from an EMBL/GenBank/DDBJ whole genome shotgun (WGS) entry which is preliminary data.</text>
</comment>
<dbReference type="Proteomes" id="UP000031668">
    <property type="component" value="Unassembled WGS sequence"/>
</dbReference>
<protein>
    <submittedName>
        <fullName evidence="1">Uncharacterized protein</fullName>
    </submittedName>
</protein>
<dbReference type="PANTHER" id="PTHR45913:SF22">
    <property type="entry name" value="SCAN BOX DOMAIN-CONTAINING PROTEIN"/>
    <property type="match status" value="1"/>
</dbReference>
<keyword evidence="2" id="KW-1185">Reference proteome</keyword>
<gene>
    <name evidence="1" type="ORF">RF11_15965</name>
</gene>